<keyword evidence="5" id="KW-1185">Reference proteome</keyword>
<comment type="similarity">
    <text evidence="1">Belongs to the sulfotransferase 1 family.</text>
</comment>
<evidence type="ECO:0000313" key="4">
    <source>
        <dbReference type="EMBL" id="KAK8785124.1"/>
    </source>
</evidence>
<dbReference type="PANTHER" id="PTHR11783">
    <property type="entry name" value="SULFOTRANSFERASE SULT"/>
    <property type="match status" value="1"/>
</dbReference>
<feature type="domain" description="Sulfotransferase" evidence="3">
    <location>
        <begin position="18"/>
        <end position="221"/>
    </location>
</feature>
<evidence type="ECO:0000256" key="2">
    <source>
        <dbReference type="ARBA" id="ARBA00022679"/>
    </source>
</evidence>
<dbReference type="AlphaFoldDB" id="A0AAQ4FCW2"/>
<accession>A0AAQ4FCW2</accession>
<gene>
    <name evidence="4" type="ORF">V5799_008511</name>
</gene>
<dbReference type="SUPFAM" id="SSF52540">
    <property type="entry name" value="P-loop containing nucleoside triphosphate hydrolases"/>
    <property type="match status" value="1"/>
</dbReference>
<keyword evidence="2" id="KW-0808">Transferase</keyword>
<protein>
    <recommendedName>
        <fullName evidence="3">Sulfotransferase domain-containing protein</fullName>
    </recommendedName>
</protein>
<evidence type="ECO:0000313" key="5">
    <source>
        <dbReference type="Proteomes" id="UP001321473"/>
    </source>
</evidence>
<comment type="caution">
    <text evidence="4">The sequence shown here is derived from an EMBL/GenBank/DDBJ whole genome shotgun (WGS) entry which is preliminary data.</text>
</comment>
<dbReference type="InterPro" id="IPR000863">
    <property type="entry name" value="Sulfotransferase_dom"/>
</dbReference>
<dbReference type="Gene3D" id="3.40.50.300">
    <property type="entry name" value="P-loop containing nucleotide triphosphate hydrolases"/>
    <property type="match status" value="1"/>
</dbReference>
<dbReference type="Pfam" id="PF00685">
    <property type="entry name" value="Sulfotransfer_1"/>
    <property type="match status" value="1"/>
</dbReference>
<dbReference type="Proteomes" id="UP001321473">
    <property type="component" value="Unassembled WGS sequence"/>
</dbReference>
<reference evidence="4 5" key="1">
    <citation type="journal article" date="2023" name="Arcadia Sci">
        <title>De novo assembly of a long-read Amblyomma americanum tick genome.</title>
        <authorList>
            <person name="Chou S."/>
            <person name="Poskanzer K.E."/>
            <person name="Rollins M."/>
            <person name="Thuy-Boun P.S."/>
        </authorList>
    </citation>
    <scope>NUCLEOTIDE SEQUENCE [LARGE SCALE GENOMIC DNA]</scope>
    <source>
        <strain evidence="4">F_SG_1</strain>
        <tissue evidence="4">Salivary glands</tissue>
    </source>
</reference>
<name>A0AAQ4FCW2_AMBAM</name>
<evidence type="ECO:0000256" key="1">
    <source>
        <dbReference type="ARBA" id="ARBA00005771"/>
    </source>
</evidence>
<organism evidence="4 5">
    <name type="scientific">Amblyomma americanum</name>
    <name type="common">Lone star tick</name>
    <dbReference type="NCBI Taxonomy" id="6943"/>
    <lineage>
        <taxon>Eukaryota</taxon>
        <taxon>Metazoa</taxon>
        <taxon>Ecdysozoa</taxon>
        <taxon>Arthropoda</taxon>
        <taxon>Chelicerata</taxon>
        <taxon>Arachnida</taxon>
        <taxon>Acari</taxon>
        <taxon>Parasitiformes</taxon>
        <taxon>Ixodida</taxon>
        <taxon>Ixodoidea</taxon>
        <taxon>Ixodidae</taxon>
        <taxon>Amblyomminae</taxon>
        <taxon>Amblyomma</taxon>
    </lineage>
</organism>
<proteinExistence type="inferred from homology"/>
<dbReference type="GO" id="GO:0008146">
    <property type="term" value="F:sulfotransferase activity"/>
    <property type="evidence" value="ECO:0007669"/>
    <property type="project" value="InterPro"/>
</dbReference>
<dbReference type="EMBL" id="JARKHS020003909">
    <property type="protein sequence ID" value="KAK8785124.1"/>
    <property type="molecule type" value="Genomic_DNA"/>
</dbReference>
<evidence type="ECO:0000259" key="3">
    <source>
        <dbReference type="Pfam" id="PF00685"/>
    </source>
</evidence>
<sequence length="303" mass="35036">MPAETLRSALSYEPEEGEVLIASYPKCGTTWLQHIVLNIFFSGESTPEELEDVRKSSYLEFIGAEGARKLRRPAAIKTHLPFSKLPYSEKVKYIYVARNPYDCCVSYYHHFRTRPWHHFAEGTFEEHLDMFVEGKVDYGDYFDHLLPWYELRHASNVLFITYEELKKDTAAWVLRIADFLGKQEYGGRLRAHPRYLEMVLNAISFESMKKLTFSLESPTDQSCRKEDGGIEESSEVFPKLKGKMSSSQKLDGGPRLGDLLWKGVVGDWKNHFSPQQIARMKAWIECKTGSSDVMDLWKDLQLP</sequence>
<dbReference type="InterPro" id="IPR027417">
    <property type="entry name" value="P-loop_NTPase"/>
</dbReference>